<comment type="caution">
    <text evidence="1">The sequence shown here is derived from an EMBL/GenBank/DDBJ whole genome shotgun (WGS) entry which is preliminary data.</text>
</comment>
<dbReference type="AlphaFoldDB" id="A0A2N7IN57"/>
<protein>
    <submittedName>
        <fullName evidence="1">Uncharacterized protein</fullName>
    </submittedName>
</protein>
<organism evidence="1 2">
    <name type="scientific">Vibrio lentus</name>
    <dbReference type="NCBI Taxonomy" id="136468"/>
    <lineage>
        <taxon>Bacteria</taxon>
        <taxon>Pseudomonadati</taxon>
        <taxon>Pseudomonadota</taxon>
        <taxon>Gammaproteobacteria</taxon>
        <taxon>Vibrionales</taxon>
        <taxon>Vibrionaceae</taxon>
        <taxon>Vibrio</taxon>
    </lineage>
</organism>
<dbReference type="Proteomes" id="UP000235746">
    <property type="component" value="Unassembled WGS sequence"/>
</dbReference>
<proteinExistence type="predicted"/>
<sequence>MILNIRKLASMVKLGLSLLLGALLPFNLALACAFHGNIGAQLNNMDQSYVVLANIVQARKEGLLDDKPKSEQMVMFLFKQKLFETGYEGELAYLQAIEGHISTFRSSNGFSYQDGNEQPLPMLTTEMDVLYNLINNRFSWSQVEKMEVATITGNDTVQADHIRDVLNEAFPSVETL</sequence>
<reference evidence="2" key="1">
    <citation type="submission" date="2016-07" db="EMBL/GenBank/DDBJ databases">
        <title>Nontailed viruses are major unrecognized killers of bacteria in the ocean.</title>
        <authorList>
            <person name="Kauffman K."/>
            <person name="Hussain F."/>
            <person name="Yang J."/>
            <person name="Arevalo P."/>
            <person name="Brown J."/>
            <person name="Cutler M."/>
            <person name="Kelly L."/>
            <person name="Polz M.F."/>
        </authorList>
    </citation>
    <scope>NUCLEOTIDE SEQUENCE [LARGE SCALE GENOMIC DNA]</scope>
    <source>
        <strain evidence="2">10N.261.51.B8</strain>
    </source>
</reference>
<evidence type="ECO:0000313" key="1">
    <source>
        <dbReference type="EMBL" id="PML59585.1"/>
    </source>
</evidence>
<gene>
    <name evidence="1" type="ORF">BCT74_03310</name>
</gene>
<dbReference type="PROSITE" id="PS51257">
    <property type="entry name" value="PROKAR_LIPOPROTEIN"/>
    <property type="match status" value="1"/>
</dbReference>
<evidence type="ECO:0000313" key="2">
    <source>
        <dbReference type="Proteomes" id="UP000235746"/>
    </source>
</evidence>
<accession>A0A2N7IN57</accession>
<name>A0A2N7IN57_9VIBR</name>
<dbReference type="RefSeq" id="WP_102560119.1">
    <property type="nucleotide sequence ID" value="NZ_MCYL01000002.1"/>
</dbReference>
<dbReference type="EMBL" id="MCYL01000002">
    <property type="protein sequence ID" value="PML59585.1"/>
    <property type="molecule type" value="Genomic_DNA"/>
</dbReference>